<accession>A0A0S7BFP2</accession>
<evidence type="ECO:0000313" key="11">
    <source>
        <dbReference type="EMBL" id="GAP13812.1"/>
    </source>
</evidence>
<dbReference type="CDD" id="cd00082">
    <property type="entry name" value="HisKA"/>
    <property type="match status" value="1"/>
</dbReference>
<dbReference type="InterPro" id="IPR036097">
    <property type="entry name" value="HisK_dim/P_sf"/>
</dbReference>
<dbReference type="NCBIfam" id="TIGR00229">
    <property type="entry name" value="sensory_box"/>
    <property type="match status" value="1"/>
</dbReference>
<dbReference type="SMART" id="SM00387">
    <property type="entry name" value="HATPase_c"/>
    <property type="match status" value="1"/>
</dbReference>
<dbReference type="InterPro" id="IPR004358">
    <property type="entry name" value="Sig_transdc_His_kin-like_C"/>
</dbReference>
<dbReference type="SMART" id="SM00065">
    <property type="entry name" value="GAF"/>
    <property type="match status" value="10"/>
</dbReference>
<feature type="domain" description="Histidine kinase" evidence="9">
    <location>
        <begin position="2084"/>
        <end position="2308"/>
    </location>
</feature>
<sequence>MGSNPYVLGLVLGVLGVALWLFTRLALRSPWVNKTDLEKAASPVNGVLSPHQDAWIVVQLGGRVSQINQRAREVFRLDENEPPDLEVLARRVRPGEEFLTLCASEGHGRFLLDGRLAEATSYYLHTGPQPVILLTIRFPELGGRQGNASAESLQFFTQMGQAMGSSLDLDATLEAILENVAKLLPTDVLEVTLWDKRNENFIPYRMIGLAGLDRHLEKNKQRYPADEGYTGYLARERKPLVIPDVEQRSDLRPVADSLSSPVRSYLGLPLLAGEELIGTLELGSLTAGTFSEDDLEMLELVAGQAATAIHNALLYQEEQRRSAELSGLSQLAQAFSSIREPRGLFGKLVQSTAPLLRVKIFGFLLYKETTRTLDGQNPFYGLPPEFIETYYRAEVAPGSQAEQTLLDQDVIITENAMEDPQWIALGYDDLAQGASLHDSVLIPLTSGGRMLGYLQASNHVDGSSVFTQDELHLLMIIANQSAPIIENATLVQQSRERAQRAEALRRISSLTSSTATLDEILHFSIQELARLLRADSGAAFLLNQDRSELCLHPASLFGSDGARADHIYRLRVEDPQFPFTLTGSQHGLLVKHFSEERNETTIVPFFQTLLAEWQAESVVAVPLVVRDEGVGELWFGCRAGENFAQPDLQAISTAAGQLAGVVEQAFLSVQTDEGLRRRLEQLTALTRISRELSTSLDLTDLLKLIHEETLHATRATCASVLLFEQPEEDEEPRIRQFVGCTPRSSLSEQEMTVYRRGEPVIIQCTDVEESAQPHPGIESILIVPLIYHQATAGLIELHAEARNRFDDGAVEITQSLAAQAAVALGNALQYDDLAHRSEKLRGQLGTLGKLFQAGTALRPNMSLQDALKAIADAIQDATPFQTVLISSVNPNTKQLVRLHGSGIPADAWEELRSRVVPWQSVQNLLKSEYRCGSSYFIPADQLPEPPADVHMVTVLDADDNPTRNAWNPDDILCVPIFTADGEPMGLISLDAPNNGQRPDEATFDVLNLFSNQVALVLENQRTLDDLRSRLQYLQTDYERQEQAARSARESLPVLMHQQLDQTMRIRDLNCRMERIKAGMALSGQAASQKDTRETLRTMANEMIARFDLQSVLVGESTPTGPRLVDRIGNLPAGANPEALFGQRNPLRQTLQDGKMLLTADLEAENEWRNSPLLAALNARSFITMPFEIASDRRAVLLGIGPRAMPSFTDEDRRVITQVTHQVSMALQNVERLNQTRQRLSEVNLMLDYAHQLSGNLNPEGILRILVETAMRVLPAAQAGWVGLVSEKENRLVPRAAVGYRDVEDLLAMHFDLAMEPPALPVKVLKQEKLLRIGDLRFASEYPLPPEDLLHYQHATGGRLPVASMAVPLQFGARTLGVLVLEDFVSPASFTVEDEALLQSLAQQTVLALENARLFQSSENRAAQMQALNEVAGTITSSLQSDDLIDSLLDQLGSVVPYNTATLWLRDGDQLSVAATTGFDDNESRAGLAVAVEDSALFQEMIGTEQALSVADVRLDSRFPSLIEPDYLSWLGIPLLAKSELTGVIALEKDEAGYYSPEHIQAATTFAGQAAVALENARLFEESQRRAGELDRRSQRLQLLNRFSSELSATLEVDLIFKLCLEQFLSALGGAHAAVILTDAHARLTLQSELPESSSTLPRQLPPVPLLERLSESHGIFSTSNANLEPEVAPLMDAYLNAHGTQSLLVVPLVTAGSLQGWLLLESQREYRFSPPEIELARTIANQSAIAIQNARLFAETRHLTTDLEKRVDERTAELSREHRNSQTLLRVTTELSASLEMGLVLNRTLAVLNESLGSEQSVILMSQTGSRFQAGEPLVDVNALSRLENDIARWMSKERVPALVDDMHNDARWNLPEAKSAAYASMLAVPLILGADFLGTLLLLHRQPKAFIVEQAALVEAAARQISIALNNAEVFNLIRDQSERLGGMLRDQQIEASRSRAILEAVADGVVVTDANNTITLFNASAERILGLKNTDVIGQSLDSFLGVFGRAARTWSHTIHEWSNNPQSATGAESYSEQISLENDQVISVHLAPVSWRSDFLGTVSIFRDITHEVQVDRLKSEFVANVSHELRTPLTSIKGYVEIMLMGAAGQLTAQQNHFLDVVKTNSERLNVLVNDLLDISRIEAGRVTLSLQPLSLAEIAADVTADLKRRSREENKPMTVEAEVEANLPQVDGDMERIQQVMANLVNNAYNYSPEDGVVRVHIFAAGDDEVQIDVIDKGIGIEPREQARIFQRFYRGDDPLVLATAGTGLGLAISKILVEMHHGRIWFHSAGVRGEGSIFSFTLPVTKAEEELA</sequence>
<keyword evidence="12" id="KW-1185">Reference proteome</keyword>
<organism evidence="11">
    <name type="scientific">Longilinea arvoryzae</name>
    <dbReference type="NCBI Taxonomy" id="360412"/>
    <lineage>
        <taxon>Bacteria</taxon>
        <taxon>Bacillati</taxon>
        <taxon>Chloroflexota</taxon>
        <taxon>Anaerolineae</taxon>
        <taxon>Anaerolineales</taxon>
        <taxon>Anaerolineaceae</taxon>
        <taxon>Longilinea</taxon>
    </lineage>
</organism>
<gene>
    <name evidence="11" type="ORF">LARV_01567</name>
</gene>
<dbReference type="SUPFAM" id="SSF55785">
    <property type="entry name" value="PYP-like sensor domain (PAS domain)"/>
    <property type="match status" value="1"/>
</dbReference>
<dbReference type="PRINTS" id="PR00344">
    <property type="entry name" value="BCTRLSENSOR"/>
</dbReference>
<dbReference type="GO" id="GO:0005886">
    <property type="term" value="C:plasma membrane"/>
    <property type="evidence" value="ECO:0007669"/>
    <property type="project" value="TreeGrafter"/>
</dbReference>
<dbReference type="InterPro" id="IPR035965">
    <property type="entry name" value="PAS-like_dom_sf"/>
</dbReference>
<dbReference type="GO" id="GO:0006355">
    <property type="term" value="P:regulation of DNA-templated transcription"/>
    <property type="evidence" value="ECO:0007669"/>
    <property type="project" value="InterPro"/>
</dbReference>
<dbReference type="EC" id="2.7.13.3" evidence="2"/>
<dbReference type="InterPro" id="IPR000014">
    <property type="entry name" value="PAS"/>
</dbReference>
<dbReference type="InterPro" id="IPR052023">
    <property type="entry name" value="Histidine_kinase_KdpD"/>
</dbReference>
<name>A0A0S7BFP2_9CHLR</name>
<dbReference type="InterPro" id="IPR003661">
    <property type="entry name" value="HisK_dim/P_dom"/>
</dbReference>
<evidence type="ECO:0000256" key="7">
    <source>
        <dbReference type="ARBA" id="ARBA00023136"/>
    </source>
</evidence>
<evidence type="ECO:0000256" key="6">
    <source>
        <dbReference type="ARBA" id="ARBA00023012"/>
    </source>
</evidence>
<evidence type="ECO:0000313" key="12">
    <source>
        <dbReference type="Proteomes" id="UP000055060"/>
    </source>
</evidence>
<keyword evidence="7" id="KW-0472">Membrane</keyword>
<comment type="catalytic activity">
    <reaction evidence="1">
        <text>ATP + protein L-histidine = ADP + protein N-phospho-L-histidine.</text>
        <dbReference type="EC" id="2.7.13.3"/>
    </reaction>
</comment>
<dbReference type="InterPro" id="IPR005467">
    <property type="entry name" value="His_kinase_dom"/>
</dbReference>
<dbReference type="InterPro" id="IPR003594">
    <property type="entry name" value="HATPase_dom"/>
</dbReference>
<dbReference type="SMART" id="SM00091">
    <property type="entry name" value="PAS"/>
    <property type="match status" value="2"/>
</dbReference>
<dbReference type="PANTHER" id="PTHR45569:SF1">
    <property type="entry name" value="SENSOR PROTEIN KDPD"/>
    <property type="match status" value="1"/>
</dbReference>
<protein>
    <recommendedName>
        <fullName evidence="2">histidine kinase</fullName>
        <ecNumber evidence="2">2.7.13.3</ecNumber>
    </recommendedName>
</protein>
<dbReference type="Gene3D" id="3.30.565.10">
    <property type="entry name" value="Histidine kinase-like ATPase, C-terminal domain"/>
    <property type="match status" value="1"/>
</dbReference>
<keyword evidence="3" id="KW-0597">Phosphoprotein</keyword>
<dbReference type="SUPFAM" id="SSF47384">
    <property type="entry name" value="Homodimeric domain of signal transducing histidine kinase"/>
    <property type="match status" value="1"/>
</dbReference>
<dbReference type="SUPFAM" id="SSF55781">
    <property type="entry name" value="GAF domain-like"/>
    <property type="match status" value="10"/>
</dbReference>
<dbReference type="SUPFAM" id="SSF55874">
    <property type="entry name" value="ATPase domain of HSP90 chaperone/DNA topoisomerase II/histidine kinase"/>
    <property type="match status" value="1"/>
</dbReference>
<dbReference type="PROSITE" id="PS50109">
    <property type="entry name" value="HIS_KIN"/>
    <property type="match status" value="1"/>
</dbReference>
<dbReference type="Pfam" id="PF13492">
    <property type="entry name" value="GAF_3"/>
    <property type="match status" value="1"/>
</dbReference>
<keyword evidence="6" id="KW-0902">Two-component regulatory system</keyword>
<evidence type="ECO:0000256" key="4">
    <source>
        <dbReference type="ARBA" id="ARBA00022679"/>
    </source>
</evidence>
<dbReference type="GO" id="GO:0000155">
    <property type="term" value="F:phosphorelay sensor kinase activity"/>
    <property type="evidence" value="ECO:0007669"/>
    <property type="project" value="InterPro"/>
</dbReference>
<evidence type="ECO:0000256" key="5">
    <source>
        <dbReference type="ARBA" id="ARBA00022777"/>
    </source>
</evidence>
<dbReference type="CDD" id="cd00130">
    <property type="entry name" value="PAS"/>
    <property type="match status" value="1"/>
</dbReference>
<dbReference type="FunFam" id="1.10.287.130:FF:000001">
    <property type="entry name" value="Two-component sensor histidine kinase"/>
    <property type="match status" value="1"/>
</dbReference>
<dbReference type="Pfam" id="PF02518">
    <property type="entry name" value="HATPase_c"/>
    <property type="match status" value="1"/>
</dbReference>
<reference evidence="11" key="1">
    <citation type="submission" date="2015-07" db="EMBL/GenBank/DDBJ databases">
        <title>Draft Genome Sequences of Anaerolinea thermolimosa IMO-1, Bellilinea caldifistulae GOMI-1, Leptolinea tardivitalis YMTK-2, Levilinea saccharolytica KIBI-1,Longilinea arvoryzae KOME-1, Previously Described as Members of the Anaerolineaceae (Chloroflexi).</title>
        <authorList>
            <person name="Sekiguchi Y."/>
            <person name="Ohashi A."/>
            <person name="Matsuura N."/>
            <person name="Tourlousse M.D."/>
        </authorList>
    </citation>
    <scope>NUCLEOTIDE SEQUENCE [LARGE SCALE GENOMIC DNA]</scope>
    <source>
        <strain evidence="11">KOME-1</strain>
    </source>
</reference>
<evidence type="ECO:0000256" key="3">
    <source>
        <dbReference type="ARBA" id="ARBA00022553"/>
    </source>
</evidence>
<feature type="coiled-coil region" evidence="8">
    <location>
        <begin position="1023"/>
        <end position="1050"/>
    </location>
</feature>
<dbReference type="OrthoDB" id="1931120at2"/>
<dbReference type="Proteomes" id="UP000055060">
    <property type="component" value="Unassembled WGS sequence"/>
</dbReference>
<evidence type="ECO:0000256" key="2">
    <source>
        <dbReference type="ARBA" id="ARBA00012438"/>
    </source>
</evidence>
<dbReference type="PROSITE" id="PS50112">
    <property type="entry name" value="PAS"/>
    <property type="match status" value="1"/>
</dbReference>
<dbReference type="Pfam" id="PF00989">
    <property type="entry name" value="PAS"/>
    <property type="match status" value="1"/>
</dbReference>
<dbReference type="SMART" id="SM00388">
    <property type="entry name" value="HisKA"/>
    <property type="match status" value="1"/>
</dbReference>
<evidence type="ECO:0000256" key="8">
    <source>
        <dbReference type="SAM" id="Coils"/>
    </source>
</evidence>
<dbReference type="Pfam" id="PF00512">
    <property type="entry name" value="HisKA"/>
    <property type="match status" value="1"/>
</dbReference>
<evidence type="ECO:0000256" key="1">
    <source>
        <dbReference type="ARBA" id="ARBA00000085"/>
    </source>
</evidence>
<dbReference type="STRING" id="360412.LARV_01567"/>
<dbReference type="InterPro" id="IPR013767">
    <property type="entry name" value="PAS_fold"/>
</dbReference>
<dbReference type="RefSeq" id="WP_083522408.1">
    <property type="nucleotide sequence ID" value="NZ_DF967972.1"/>
</dbReference>
<dbReference type="FunFam" id="3.30.565.10:FF:000006">
    <property type="entry name" value="Sensor histidine kinase WalK"/>
    <property type="match status" value="1"/>
</dbReference>
<dbReference type="Pfam" id="PF01590">
    <property type="entry name" value="GAF"/>
    <property type="match status" value="1"/>
</dbReference>
<feature type="domain" description="PAS" evidence="10">
    <location>
        <begin position="1952"/>
        <end position="1999"/>
    </location>
</feature>
<keyword evidence="4" id="KW-0808">Transferase</keyword>
<keyword evidence="5" id="KW-0418">Kinase</keyword>
<dbReference type="InterPro" id="IPR029016">
    <property type="entry name" value="GAF-like_dom_sf"/>
</dbReference>
<dbReference type="Gene3D" id="1.10.287.130">
    <property type="match status" value="1"/>
</dbReference>
<dbReference type="Gene3D" id="3.30.450.20">
    <property type="entry name" value="PAS domain"/>
    <property type="match status" value="1"/>
</dbReference>
<evidence type="ECO:0000259" key="9">
    <source>
        <dbReference type="PROSITE" id="PS50109"/>
    </source>
</evidence>
<dbReference type="Pfam" id="PF13185">
    <property type="entry name" value="GAF_2"/>
    <property type="match status" value="6"/>
</dbReference>
<dbReference type="InterPro" id="IPR036890">
    <property type="entry name" value="HATPase_C_sf"/>
</dbReference>
<dbReference type="Gene3D" id="3.30.450.40">
    <property type="match status" value="10"/>
</dbReference>
<dbReference type="InterPro" id="IPR003018">
    <property type="entry name" value="GAF"/>
</dbReference>
<dbReference type="PANTHER" id="PTHR45569">
    <property type="entry name" value="SENSOR PROTEIN KDPD"/>
    <property type="match status" value="1"/>
</dbReference>
<proteinExistence type="predicted"/>
<dbReference type="EMBL" id="DF967972">
    <property type="protein sequence ID" value="GAP13812.1"/>
    <property type="molecule type" value="Genomic_DNA"/>
</dbReference>
<keyword evidence="8" id="KW-0175">Coiled coil</keyword>
<evidence type="ECO:0000259" key="10">
    <source>
        <dbReference type="PROSITE" id="PS50112"/>
    </source>
</evidence>